<dbReference type="EMBL" id="VEPZ02000964">
    <property type="protein sequence ID" value="KAE8707267.1"/>
    <property type="molecule type" value="Genomic_DNA"/>
</dbReference>
<feature type="domain" description="Protein kinase" evidence="20">
    <location>
        <begin position="327"/>
        <end position="599"/>
    </location>
</feature>
<keyword evidence="3" id="KW-0597">Phosphoprotein</keyword>
<keyword evidence="4" id="KW-0808">Transferase</keyword>
<dbReference type="CDD" id="cd14066">
    <property type="entry name" value="STKc_IRAK"/>
    <property type="match status" value="1"/>
</dbReference>
<keyword evidence="10 17" id="KW-0067">ATP-binding</keyword>
<evidence type="ECO:0000313" key="23">
    <source>
        <dbReference type="Proteomes" id="UP000436088"/>
    </source>
</evidence>
<keyword evidence="2" id="KW-0723">Serine/threonine-protein kinase</keyword>
<evidence type="ECO:0000256" key="18">
    <source>
        <dbReference type="SAM" id="Phobius"/>
    </source>
</evidence>
<evidence type="ECO:0000256" key="14">
    <source>
        <dbReference type="ARBA" id="ARBA00023180"/>
    </source>
</evidence>
<dbReference type="AlphaFoldDB" id="A0A6A3AV50"/>
<dbReference type="CDD" id="cd23509">
    <property type="entry name" value="Gnk2-like"/>
    <property type="match status" value="2"/>
</dbReference>
<dbReference type="Gene3D" id="3.30.430.20">
    <property type="entry name" value="Gnk2 domain, C-X8-C-X2-C motif"/>
    <property type="match status" value="2"/>
</dbReference>
<dbReference type="FunFam" id="3.30.200.20:FF:000177">
    <property type="entry name" value="Cysteine-rich receptor-like protein kinase 2"/>
    <property type="match status" value="1"/>
</dbReference>
<protein>
    <submittedName>
        <fullName evidence="22">Cysteine-rich receptor-like protein kinase 3</fullName>
    </submittedName>
</protein>
<evidence type="ECO:0000256" key="19">
    <source>
        <dbReference type="SAM" id="SignalP"/>
    </source>
</evidence>
<evidence type="ECO:0000256" key="2">
    <source>
        <dbReference type="ARBA" id="ARBA00022527"/>
    </source>
</evidence>
<dbReference type="PROSITE" id="PS00108">
    <property type="entry name" value="PROTEIN_KINASE_ST"/>
    <property type="match status" value="1"/>
</dbReference>
<comment type="subcellular location">
    <subcellularLocation>
        <location evidence="1">Membrane</location>
        <topology evidence="1">Single-pass membrane protein</topology>
    </subcellularLocation>
</comment>
<dbReference type="GO" id="GO:0016020">
    <property type="term" value="C:membrane"/>
    <property type="evidence" value="ECO:0007669"/>
    <property type="project" value="UniProtKB-SubCell"/>
</dbReference>
<evidence type="ECO:0000256" key="17">
    <source>
        <dbReference type="PROSITE-ProRule" id="PRU10141"/>
    </source>
</evidence>
<evidence type="ECO:0000256" key="9">
    <source>
        <dbReference type="ARBA" id="ARBA00022777"/>
    </source>
</evidence>
<keyword evidence="11 18" id="KW-1133">Transmembrane helix</keyword>
<evidence type="ECO:0000256" key="10">
    <source>
        <dbReference type="ARBA" id="ARBA00022840"/>
    </source>
</evidence>
<keyword evidence="13" id="KW-0675">Receptor</keyword>
<keyword evidence="12 18" id="KW-0472">Membrane</keyword>
<evidence type="ECO:0000256" key="3">
    <source>
        <dbReference type="ARBA" id="ARBA00022553"/>
    </source>
</evidence>
<evidence type="ECO:0000256" key="13">
    <source>
        <dbReference type="ARBA" id="ARBA00023170"/>
    </source>
</evidence>
<dbReference type="FunFam" id="1.10.510.10:FF:000336">
    <property type="entry name" value="Cysteine-rich receptor-like protein kinase 2"/>
    <property type="match status" value="1"/>
</dbReference>
<dbReference type="InterPro" id="IPR052059">
    <property type="entry name" value="CR_Ser/Thr_kinase"/>
</dbReference>
<comment type="catalytic activity">
    <reaction evidence="16">
        <text>L-threonyl-[protein] + ATP = O-phospho-L-threonyl-[protein] + ADP + H(+)</text>
        <dbReference type="Rhea" id="RHEA:46608"/>
        <dbReference type="Rhea" id="RHEA-COMP:11060"/>
        <dbReference type="Rhea" id="RHEA-COMP:11605"/>
        <dbReference type="ChEBI" id="CHEBI:15378"/>
        <dbReference type="ChEBI" id="CHEBI:30013"/>
        <dbReference type="ChEBI" id="CHEBI:30616"/>
        <dbReference type="ChEBI" id="CHEBI:61977"/>
        <dbReference type="ChEBI" id="CHEBI:456216"/>
    </reaction>
</comment>
<reference evidence="22" key="1">
    <citation type="submission" date="2019-09" db="EMBL/GenBank/DDBJ databases">
        <title>Draft genome information of white flower Hibiscus syriacus.</title>
        <authorList>
            <person name="Kim Y.-M."/>
        </authorList>
    </citation>
    <scope>NUCLEOTIDE SEQUENCE [LARGE SCALE GENOMIC DNA]</scope>
    <source>
        <strain evidence="22">YM2019G1</strain>
    </source>
</reference>
<gene>
    <name evidence="22" type="ORF">F3Y22_tig00110384pilonHSYRG00183</name>
</gene>
<evidence type="ECO:0000256" key="6">
    <source>
        <dbReference type="ARBA" id="ARBA00022729"/>
    </source>
</evidence>
<dbReference type="InterPro" id="IPR000719">
    <property type="entry name" value="Prot_kinase_dom"/>
</dbReference>
<feature type="transmembrane region" description="Helical" evidence="18">
    <location>
        <begin position="263"/>
        <end position="287"/>
    </location>
</feature>
<evidence type="ECO:0000259" key="21">
    <source>
        <dbReference type="PROSITE" id="PS51473"/>
    </source>
</evidence>
<dbReference type="Gene3D" id="3.30.200.20">
    <property type="entry name" value="Phosphorylase Kinase, domain 1"/>
    <property type="match status" value="1"/>
</dbReference>
<keyword evidence="14" id="KW-0325">Glycoprotein</keyword>
<keyword evidence="23" id="KW-1185">Reference proteome</keyword>
<name>A0A6A3AV50_HIBSY</name>
<evidence type="ECO:0000259" key="20">
    <source>
        <dbReference type="PROSITE" id="PS50011"/>
    </source>
</evidence>
<evidence type="ECO:0000256" key="7">
    <source>
        <dbReference type="ARBA" id="ARBA00022737"/>
    </source>
</evidence>
<feature type="domain" description="Gnk2-homologous" evidence="21">
    <location>
        <begin position="28"/>
        <end position="133"/>
    </location>
</feature>
<proteinExistence type="predicted"/>
<evidence type="ECO:0000256" key="12">
    <source>
        <dbReference type="ARBA" id="ARBA00023136"/>
    </source>
</evidence>
<dbReference type="Pfam" id="PF00069">
    <property type="entry name" value="Pkinase"/>
    <property type="match status" value="1"/>
</dbReference>
<dbReference type="PANTHER" id="PTHR47973">
    <property type="entry name" value="CYSTEINE-RICH RECEPTOR-LIKE PROTEIN KINASE 3"/>
    <property type="match status" value="1"/>
</dbReference>
<accession>A0A6A3AV50</accession>
<feature type="domain" description="Gnk2-homologous" evidence="21">
    <location>
        <begin position="142"/>
        <end position="245"/>
    </location>
</feature>
<dbReference type="FunFam" id="3.30.430.20:FF:000015">
    <property type="entry name" value="Cysteine-rich receptor-like protein kinase 3"/>
    <property type="match status" value="1"/>
</dbReference>
<keyword evidence="9" id="KW-0418">Kinase</keyword>
<dbReference type="OrthoDB" id="1908121at2759"/>
<sequence length="674" mass="74944">MNHQVLLLFFFIFSSFSNLSLSDPRATEAALVCTNRTASITNRKTFAANFLAAMNTFTPLIVRQRYAAFVNGSGDTKVYAFGECMKDLDQSDCNVCFAQCKAQVLRCLPFQSGTRGGRLFYDGCYLRYDDYNFFGESLSQGDTTVCATKDVVGSSNRTGFRANVMALVTNLSVEAPKNDGFFVRSMGKDDNVSVYGLAQCWELVNASACGSCLADAVSRVTSCLPKEEGRVLNAGCYLRYSTRKFYYNSSVPPVSENPGRRRLAIILATTFSAMALTLIIGAAIFFVNKKLVKKREESKQLGALSPLLNKSKLNFSYESLEKATDYFDDSNKLGHGGSGSVYKGTLSDGKVVAVKRLLFNTRQWVDHFFNEVNLISGIHHKNLVKLLGCSITGPESLLVYEYVSNQSLHDYLFVRRDVEPLRWEARYKIVLGTAEGLAYLHEESKLRIIHRDIKPSNILLDEDLNPKIADFGLVRLFPEDKSHISTAVAGTLGYMAPEYAVRGKLSEKADVYSFGVFVVEITCGRRNKCFSPDVVCILHMVWDYYAADKLREAVDPVIEYHFQEKASRLLQIGLLCVQASAEIRPSMSRIMQMLTEDTLEIPRPMQPPPFYCVSSSEVSQNITAATCNSQPESHMPSLGNSTKQCTIEPRRIAGSNRIHNNGLDGFRGSLSAPL</sequence>
<feature type="signal peptide" evidence="19">
    <location>
        <begin position="1"/>
        <end position="22"/>
    </location>
</feature>
<feature type="binding site" evidence="17">
    <location>
        <position position="355"/>
    </location>
    <ligand>
        <name>ATP</name>
        <dbReference type="ChEBI" id="CHEBI:30616"/>
    </ligand>
</feature>
<comment type="catalytic activity">
    <reaction evidence="15">
        <text>L-seryl-[protein] + ATP = O-phospho-L-seryl-[protein] + ADP + H(+)</text>
        <dbReference type="Rhea" id="RHEA:17989"/>
        <dbReference type="Rhea" id="RHEA-COMP:9863"/>
        <dbReference type="Rhea" id="RHEA-COMP:11604"/>
        <dbReference type="ChEBI" id="CHEBI:15378"/>
        <dbReference type="ChEBI" id="CHEBI:29999"/>
        <dbReference type="ChEBI" id="CHEBI:30616"/>
        <dbReference type="ChEBI" id="CHEBI:83421"/>
        <dbReference type="ChEBI" id="CHEBI:456216"/>
    </reaction>
</comment>
<dbReference type="GO" id="GO:0005524">
    <property type="term" value="F:ATP binding"/>
    <property type="evidence" value="ECO:0007669"/>
    <property type="project" value="UniProtKB-UniRule"/>
</dbReference>
<evidence type="ECO:0000256" key="11">
    <source>
        <dbReference type="ARBA" id="ARBA00022989"/>
    </source>
</evidence>
<evidence type="ECO:0000256" key="5">
    <source>
        <dbReference type="ARBA" id="ARBA00022692"/>
    </source>
</evidence>
<dbReference type="InterPro" id="IPR002902">
    <property type="entry name" value="GNK2"/>
</dbReference>
<dbReference type="PROSITE" id="PS51473">
    <property type="entry name" value="GNK2"/>
    <property type="match status" value="2"/>
</dbReference>
<evidence type="ECO:0000256" key="16">
    <source>
        <dbReference type="ARBA" id="ARBA00047951"/>
    </source>
</evidence>
<dbReference type="Pfam" id="PF01657">
    <property type="entry name" value="Stress-antifung"/>
    <property type="match status" value="2"/>
</dbReference>
<dbReference type="PROSITE" id="PS00107">
    <property type="entry name" value="PROTEIN_KINASE_ATP"/>
    <property type="match status" value="1"/>
</dbReference>
<dbReference type="InterPro" id="IPR017441">
    <property type="entry name" value="Protein_kinase_ATP_BS"/>
</dbReference>
<evidence type="ECO:0000256" key="4">
    <source>
        <dbReference type="ARBA" id="ARBA00022679"/>
    </source>
</evidence>
<organism evidence="22 23">
    <name type="scientific">Hibiscus syriacus</name>
    <name type="common">Rose of Sharon</name>
    <dbReference type="NCBI Taxonomy" id="106335"/>
    <lineage>
        <taxon>Eukaryota</taxon>
        <taxon>Viridiplantae</taxon>
        <taxon>Streptophyta</taxon>
        <taxon>Embryophyta</taxon>
        <taxon>Tracheophyta</taxon>
        <taxon>Spermatophyta</taxon>
        <taxon>Magnoliopsida</taxon>
        <taxon>eudicotyledons</taxon>
        <taxon>Gunneridae</taxon>
        <taxon>Pentapetalae</taxon>
        <taxon>rosids</taxon>
        <taxon>malvids</taxon>
        <taxon>Malvales</taxon>
        <taxon>Malvaceae</taxon>
        <taxon>Malvoideae</taxon>
        <taxon>Hibiscus</taxon>
    </lineage>
</organism>
<dbReference type="SMART" id="SM00220">
    <property type="entry name" value="S_TKc"/>
    <property type="match status" value="1"/>
</dbReference>
<comment type="caution">
    <text evidence="22">The sequence shown here is derived from an EMBL/GenBank/DDBJ whole genome shotgun (WGS) entry which is preliminary data.</text>
</comment>
<dbReference type="SUPFAM" id="SSF56112">
    <property type="entry name" value="Protein kinase-like (PK-like)"/>
    <property type="match status" value="1"/>
</dbReference>
<evidence type="ECO:0000256" key="15">
    <source>
        <dbReference type="ARBA" id="ARBA00047558"/>
    </source>
</evidence>
<keyword evidence="6 19" id="KW-0732">Signal</keyword>
<dbReference type="Gene3D" id="1.10.510.10">
    <property type="entry name" value="Transferase(Phosphotransferase) domain 1"/>
    <property type="match status" value="1"/>
</dbReference>
<dbReference type="InterPro" id="IPR038408">
    <property type="entry name" value="GNK2_sf"/>
</dbReference>
<evidence type="ECO:0000256" key="1">
    <source>
        <dbReference type="ARBA" id="ARBA00004167"/>
    </source>
</evidence>
<evidence type="ECO:0000256" key="8">
    <source>
        <dbReference type="ARBA" id="ARBA00022741"/>
    </source>
</evidence>
<evidence type="ECO:0000313" key="22">
    <source>
        <dbReference type="EMBL" id="KAE8707267.1"/>
    </source>
</evidence>
<keyword evidence="8 17" id="KW-0547">Nucleotide-binding</keyword>
<keyword evidence="7" id="KW-0677">Repeat</keyword>
<dbReference type="Proteomes" id="UP000436088">
    <property type="component" value="Unassembled WGS sequence"/>
</dbReference>
<keyword evidence="5 18" id="KW-0812">Transmembrane</keyword>
<dbReference type="PROSITE" id="PS50011">
    <property type="entry name" value="PROTEIN_KINASE_DOM"/>
    <property type="match status" value="1"/>
</dbReference>
<dbReference type="InterPro" id="IPR008271">
    <property type="entry name" value="Ser/Thr_kinase_AS"/>
</dbReference>
<dbReference type="InterPro" id="IPR011009">
    <property type="entry name" value="Kinase-like_dom_sf"/>
</dbReference>
<dbReference type="GO" id="GO:0004674">
    <property type="term" value="F:protein serine/threonine kinase activity"/>
    <property type="evidence" value="ECO:0007669"/>
    <property type="project" value="UniProtKB-KW"/>
</dbReference>
<feature type="chain" id="PRO_5025497205" evidence="19">
    <location>
        <begin position="23"/>
        <end position="674"/>
    </location>
</feature>